<dbReference type="AlphaFoldDB" id="A0A934X806"/>
<gene>
    <name evidence="3" type="ORF">IPF40_12670</name>
    <name evidence="4" type="ORF">IPP00_10755</name>
</gene>
<feature type="chain" id="PRO_5038277284" description="DUF2202 domain-containing protein" evidence="2">
    <location>
        <begin position="27"/>
        <end position="236"/>
    </location>
</feature>
<dbReference type="EMBL" id="JADIXZ010000005">
    <property type="protein sequence ID" value="MBK6301853.1"/>
    <property type="molecule type" value="Genomic_DNA"/>
</dbReference>
<evidence type="ECO:0000313" key="5">
    <source>
        <dbReference type="Proteomes" id="UP000718281"/>
    </source>
</evidence>
<comment type="caution">
    <text evidence="3">The sequence shown here is derived from an EMBL/GenBank/DDBJ whole genome shotgun (WGS) entry which is preliminary data.</text>
</comment>
<evidence type="ECO:0000313" key="3">
    <source>
        <dbReference type="EMBL" id="MBK6301853.1"/>
    </source>
</evidence>
<feature type="compositionally biased region" description="Gly residues" evidence="1">
    <location>
        <begin position="58"/>
        <end position="70"/>
    </location>
</feature>
<feature type="signal peptide" evidence="2">
    <location>
        <begin position="1"/>
        <end position="26"/>
    </location>
</feature>
<dbReference type="InterPro" id="IPR009078">
    <property type="entry name" value="Ferritin-like_SF"/>
</dbReference>
<protein>
    <recommendedName>
        <fullName evidence="6">DUF2202 domain-containing protein</fullName>
    </recommendedName>
</protein>
<evidence type="ECO:0008006" key="6">
    <source>
        <dbReference type="Google" id="ProtNLM"/>
    </source>
</evidence>
<dbReference type="Gene3D" id="1.20.1260.10">
    <property type="match status" value="1"/>
</dbReference>
<dbReference type="EMBL" id="JADKGK010000020">
    <property type="protein sequence ID" value="MBL0004432.1"/>
    <property type="molecule type" value="Genomic_DNA"/>
</dbReference>
<organism evidence="3 5">
    <name type="scientific">Candidatus Phosphoribacter hodrii</name>
    <dbReference type="NCBI Taxonomy" id="2953743"/>
    <lineage>
        <taxon>Bacteria</taxon>
        <taxon>Bacillati</taxon>
        <taxon>Actinomycetota</taxon>
        <taxon>Actinomycetes</taxon>
        <taxon>Micrococcales</taxon>
        <taxon>Dermatophilaceae</taxon>
        <taxon>Candidatus Phosphoribacter</taxon>
    </lineage>
</organism>
<keyword evidence="2" id="KW-0732">Signal</keyword>
<dbReference type="PROSITE" id="PS51257">
    <property type="entry name" value="PROKAR_LIPOPROTEIN"/>
    <property type="match status" value="1"/>
</dbReference>
<evidence type="ECO:0000313" key="4">
    <source>
        <dbReference type="EMBL" id="MBL0004432.1"/>
    </source>
</evidence>
<reference evidence="3 5" key="1">
    <citation type="submission" date="2020-10" db="EMBL/GenBank/DDBJ databases">
        <title>Connecting structure to function with the recovery of over 1000 high-quality activated sludge metagenome-assembled genomes encoding full-length rRNA genes using long-read sequencing.</title>
        <authorList>
            <person name="Singleton C.M."/>
            <person name="Petriglieri F."/>
            <person name="Kristensen J.M."/>
            <person name="Kirkegaard R.H."/>
            <person name="Michaelsen T.Y."/>
            <person name="Andersen M.H."/>
            <person name="Karst S.M."/>
            <person name="Dueholm M.S."/>
            <person name="Nielsen P.H."/>
            <person name="Albertsen M."/>
        </authorList>
    </citation>
    <scope>NUCLEOTIDE SEQUENCE [LARGE SCALE GENOMIC DNA]</scope>
    <source>
        <strain evidence="3">AalE_18-Q3-R2-46_BAT3C.188</strain>
        <strain evidence="4">Ribe_18-Q3-R11-54_MAXAC.001</strain>
    </source>
</reference>
<feature type="region of interest" description="Disordered" evidence="1">
    <location>
        <begin position="23"/>
        <end position="80"/>
    </location>
</feature>
<dbReference type="Proteomes" id="UP000886632">
    <property type="component" value="Unassembled WGS sequence"/>
</dbReference>
<evidence type="ECO:0000256" key="1">
    <source>
        <dbReference type="SAM" id="MobiDB-lite"/>
    </source>
</evidence>
<accession>A0A934X806</accession>
<dbReference type="SUPFAM" id="SSF47240">
    <property type="entry name" value="Ferritin-like"/>
    <property type="match status" value="1"/>
</dbReference>
<dbReference type="Proteomes" id="UP000718281">
    <property type="component" value="Unassembled WGS sequence"/>
</dbReference>
<evidence type="ECO:0000256" key="2">
    <source>
        <dbReference type="SAM" id="SignalP"/>
    </source>
</evidence>
<proteinExistence type="predicted"/>
<dbReference type="InterPro" id="IPR012347">
    <property type="entry name" value="Ferritin-like"/>
</dbReference>
<name>A0A934X806_9MICO</name>
<feature type="compositionally biased region" description="Low complexity" evidence="1">
    <location>
        <begin position="23"/>
        <end position="57"/>
    </location>
</feature>
<sequence length="236" mass="23477">MKRAAIVLASAIAVAAIGGCSSTATTTSTTPAATPATASAAPTAGRMGSGGPPSDRGPGNGVGGGMGNGNGPARATSGAVTAAPPAGTVAAAAWEALMSPEGEYAAAASYQAVIAKFGDVEPYVSIEAMEQNHIQALTRQLSRFGFVPPANPYAGTIAAPADLVTAAQAWVDGERKNVALYDRLAAAATGDAGVTRVFTNLRRSSLDAHLPLFEAAVKAGGSLTEPQMAELGFVRH</sequence>